<dbReference type="OrthoDB" id="9805696at2"/>
<dbReference type="InterPro" id="IPR001650">
    <property type="entry name" value="Helicase_C-like"/>
</dbReference>
<dbReference type="InterPro" id="IPR050079">
    <property type="entry name" value="DEAD_box_RNA_helicase"/>
</dbReference>
<keyword evidence="5 7" id="KW-0067">ATP-binding</keyword>
<dbReference type="SMART" id="SM00490">
    <property type="entry name" value="HELICc"/>
    <property type="match status" value="1"/>
</dbReference>
<keyword evidence="3 7" id="KW-0378">Hydrolase</keyword>
<keyword evidence="1 7" id="KW-0963">Cytoplasm</keyword>
<dbReference type="HAMAP" id="MF_00661">
    <property type="entry name" value="DEAD_helicase_RhlB"/>
    <property type="match status" value="1"/>
</dbReference>
<evidence type="ECO:0000259" key="11">
    <source>
        <dbReference type="PROSITE" id="PS51194"/>
    </source>
</evidence>
<evidence type="ECO:0000256" key="6">
    <source>
        <dbReference type="ARBA" id="ARBA00022884"/>
    </source>
</evidence>
<dbReference type="GO" id="GO:0016887">
    <property type="term" value="F:ATP hydrolysis activity"/>
    <property type="evidence" value="ECO:0007669"/>
    <property type="project" value="RHEA"/>
</dbReference>
<dbReference type="GO" id="GO:0003724">
    <property type="term" value="F:RNA helicase activity"/>
    <property type="evidence" value="ECO:0007669"/>
    <property type="project" value="UniProtKB-UniRule"/>
</dbReference>
<dbReference type="AlphaFoldDB" id="A0A2S5KPP2"/>
<feature type="domain" description="DEAD-box RNA helicase Q" evidence="12">
    <location>
        <begin position="122"/>
        <end position="150"/>
    </location>
</feature>
<feature type="region of interest" description="Disordered" evidence="9">
    <location>
        <begin position="1"/>
        <end position="108"/>
    </location>
</feature>
<evidence type="ECO:0000256" key="1">
    <source>
        <dbReference type="ARBA" id="ARBA00022490"/>
    </source>
</evidence>
<dbReference type="SMART" id="SM00487">
    <property type="entry name" value="DEXDc"/>
    <property type="match status" value="1"/>
</dbReference>
<evidence type="ECO:0000259" key="12">
    <source>
        <dbReference type="PROSITE" id="PS51195"/>
    </source>
</evidence>
<accession>A0A2S5KPP2</accession>
<organism evidence="13 14">
    <name type="scientific">Proteobacteria bacterium 228</name>
    <dbReference type="NCBI Taxonomy" id="2083153"/>
    <lineage>
        <taxon>Bacteria</taxon>
        <taxon>Pseudomonadati</taxon>
        <taxon>Pseudomonadota</taxon>
    </lineage>
</organism>
<name>A0A2S5KPP2_9PROT</name>
<evidence type="ECO:0000313" key="14">
    <source>
        <dbReference type="Proteomes" id="UP000238196"/>
    </source>
</evidence>
<dbReference type="InterPro" id="IPR000629">
    <property type="entry name" value="RNA-helicase_DEAD-box_CS"/>
</dbReference>
<dbReference type="InterPro" id="IPR011545">
    <property type="entry name" value="DEAD/DEAH_box_helicase_dom"/>
</dbReference>
<dbReference type="Pfam" id="PF00270">
    <property type="entry name" value="DEAD"/>
    <property type="match status" value="1"/>
</dbReference>
<dbReference type="CDD" id="cd18787">
    <property type="entry name" value="SF2_C_DEAD"/>
    <property type="match status" value="1"/>
</dbReference>
<evidence type="ECO:0000256" key="5">
    <source>
        <dbReference type="ARBA" id="ARBA00022840"/>
    </source>
</evidence>
<evidence type="ECO:0000313" key="13">
    <source>
        <dbReference type="EMBL" id="PPC76509.1"/>
    </source>
</evidence>
<dbReference type="Proteomes" id="UP000238196">
    <property type="component" value="Unassembled WGS sequence"/>
</dbReference>
<dbReference type="InterPro" id="IPR014001">
    <property type="entry name" value="Helicase_ATP-bd"/>
</dbReference>
<feature type="compositionally biased region" description="Basic and acidic residues" evidence="9">
    <location>
        <begin position="51"/>
        <end position="65"/>
    </location>
</feature>
<comment type="function">
    <text evidence="7">DEAD-box RNA helicase involved in RNA degradation. Has RNA-dependent ATPase activity and unwinds double-stranded RNA.</text>
</comment>
<comment type="catalytic activity">
    <reaction evidence="7">
        <text>ATP + H2O = ADP + phosphate + H(+)</text>
        <dbReference type="Rhea" id="RHEA:13065"/>
        <dbReference type="ChEBI" id="CHEBI:15377"/>
        <dbReference type="ChEBI" id="CHEBI:15378"/>
        <dbReference type="ChEBI" id="CHEBI:30616"/>
        <dbReference type="ChEBI" id="CHEBI:43474"/>
        <dbReference type="ChEBI" id="CHEBI:456216"/>
        <dbReference type="EC" id="3.6.4.13"/>
    </reaction>
</comment>
<dbReference type="SUPFAM" id="SSF52540">
    <property type="entry name" value="P-loop containing nucleoside triphosphate hydrolases"/>
    <property type="match status" value="1"/>
</dbReference>
<feature type="domain" description="Helicase C-terminal" evidence="11">
    <location>
        <begin position="359"/>
        <end position="506"/>
    </location>
</feature>
<dbReference type="PANTHER" id="PTHR47959">
    <property type="entry name" value="ATP-DEPENDENT RNA HELICASE RHLE-RELATED"/>
    <property type="match status" value="1"/>
</dbReference>
<comment type="caution">
    <text evidence="13">The sequence shown here is derived from an EMBL/GenBank/DDBJ whole genome shotgun (WGS) entry which is preliminary data.</text>
</comment>
<feature type="compositionally biased region" description="Basic and acidic residues" evidence="9">
    <location>
        <begin position="1"/>
        <end position="13"/>
    </location>
</feature>
<evidence type="ECO:0000256" key="4">
    <source>
        <dbReference type="ARBA" id="ARBA00022806"/>
    </source>
</evidence>
<protein>
    <recommendedName>
        <fullName evidence="7">ATP-dependent RNA helicase RhlB</fullName>
        <ecNumber evidence="7">3.6.4.13</ecNumber>
    </recommendedName>
</protein>
<feature type="compositionally biased region" description="Basic residues" evidence="9">
    <location>
        <begin position="40"/>
        <end position="50"/>
    </location>
</feature>
<evidence type="ECO:0000256" key="2">
    <source>
        <dbReference type="ARBA" id="ARBA00022741"/>
    </source>
</evidence>
<keyword evidence="6 7" id="KW-0694">RNA-binding</keyword>
<dbReference type="GO" id="GO:0006401">
    <property type="term" value="P:RNA catabolic process"/>
    <property type="evidence" value="ECO:0007669"/>
    <property type="project" value="UniProtKB-UniRule"/>
</dbReference>
<gene>
    <name evidence="7" type="primary">rhlB</name>
    <name evidence="13" type="ORF">C4K68_15325</name>
</gene>
<keyword evidence="4 7" id="KW-0347">Helicase</keyword>
<dbReference type="InterPro" id="IPR023554">
    <property type="entry name" value="RNA_helicase_ATP-dep_RhlB"/>
</dbReference>
<dbReference type="InterPro" id="IPR027417">
    <property type="entry name" value="P-loop_NTPase"/>
</dbReference>
<dbReference type="PROSITE" id="PS51195">
    <property type="entry name" value="Q_MOTIF"/>
    <property type="match status" value="1"/>
</dbReference>
<dbReference type="Gene3D" id="3.40.50.300">
    <property type="entry name" value="P-loop containing nucleotide triphosphate hydrolases"/>
    <property type="match status" value="2"/>
</dbReference>
<feature type="short sequence motif" description="Q motif" evidence="8">
    <location>
        <begin position="122"/>
        <end position="150"/>
    </location>
</feature>
<dbReference type="NCBIfam" id="NF002340">
    <property type="entry name" value="PRK01297.1"/>
    <property type="match status" value="1"/>
</dbReference>
<dbReference type="EC" id="3.6.4.13" evidence="7"/>
<dbReference type="GO" id="GO:0005829">
    <property type="term" value="C:cytosol"/>
    <property type="evidence" value="ECO:0007669"/>
    <property type="project" value="TreeGrafter"/>
</dbReference>
<dbReference type="PROSITE" id="PS51192">
    <property type="entry name" value="HELICASE_ATP_BIND_1"/>
    <property type="match status" value="1"/>
</dbReference>
<feature type="domain" description="Helicase ATP-binding" evidence="10">
    <location>
        <begin position="153"/>
        <end position="333"/>
    </location>
</feature>
<dbReference type="Pfam" id="PF00271">
    <property type="entry name" value="Helicase_C"/>
    <property type="match status" value="1"/>
</dbReference>
<comment type="similarity">
    <text evidence="7">Belongs to the DEAD box helicase family. RhlB subfamily.</text>
</comment>
<dbReference type="PANTHER" id="PTHR47959:SF10">
    <property type="entry name" value="ATP-DEPENDENT RNA HELICASE RHLB"/>
    <property type="match status" value="1"/>
</dbReference>
<keyword evidence="2 7" id="KW-0547">Nucleotide-binding</keyword>
<feature type="compositionally biased region" description="Basic and acidic residues" evidence="9">
    <location>
        <begin position="21"/>
        <end position="31"/>
    </location>
</feature>
<dbReference type="GO" id="GO:0003723">
    <property type="term" value="F:RNA binding"/>
    <property type="evidence" value="ECO:0007669"/>
    <property type="project" value="UniProtKB-UniRule"/>
</dbReference>
<comment type="subcellular location">
    <subcellularLocation>
        <location evidence="7">Cytoplasm</location>
    </subcellularLocation>
</comment>
<reference evidence="13 14" key="1">
    <citation type="submission" date="2018-02" db="EMBL/GenBank/DDBJ databases">
        <title>novel marine gammaproteobacteria from coastal saline agro ecosystem.</title>
        <authorList>
            <person name="Krishnan R."/>
            <person name="Ramesh Kumar N."/>
        </authorList>
    </citation>
    <scope>NUCLEOTIDE SEQUENCE [LARGE SCALE GENOMIC DNA]</scope>
    <source>
        <strain evidence="13 14">228</strain>
    </source>
</reference>
<dbReference type="GO" id="GO:0005524">
    <property type="term" value="F:ATP binding"/>
    <property type="evidence" value="ECO:0007669"/>
    <property type="project" value="UniProtKB-UniRule"/>
</dbReference>
<dbReference type="EMBL" id="PRLP01000051">
    <property type="protein sequence ID" value="PPC76509.1"/>
    <property type="molecule type" value="Genomic_DNA"/>
</dbReference>
<proteinExistence type="inferred from homology"/>
<dbReference type="InterPro" id="IPR044742">
    <property type="entry name" value="DEAD/DEAH_RhlB"/>
</dbReference>
<dbReference type="PROSITE" id="PS51194">
    <property type="entry name" value="HELICASE_CTER"/>
    <property type="match status" value="1"/>
</dbReference>
<evidence type="ECO:0000256" key="7">
    <source>
        <dbReference type="HAMAP-Rule" id="MF_00661"/>
    </source>
</evidence>
<dbReference type="PROSITE" id="PS00039">
    <property type="entry name" value="DEAD_ATP_HELICASE"/>
    <property type="match status" value="1"/>
</dbReference>
<dbReference type="InterPro" id="IPR014014">
    <property type="entry name" value="RNA_helicase_DEAD_Q_motif"/>
</dbReference>
<evidence type="ECO:0000256" key="3">
    <source>
        <dbReference type="ARBA" id="ARBA00022801"/>
    </source>
</evidence>
<sequence length="513" mass="57151">MQENNVREAEKLDSGAVTQSEGERDRGERKASGRSSSRGRNNKSRRRTDGRRKPASERLDQRDGDESNSEIETLSASDDQQEKAGNAPRRAKNGTRRSSRDIESRNSWSPAEFEVYPAEGKVRFHDLNLPDDVLHAVAELGYEYCSPIQAKTLPFSLQGRDITGKAQTGTGKTAAFLVSIITDLIDFPLDVALPNGTPRALILAPTRELVMQIAKDAVALSRFTDLNVVSILGGMDFEKQREQLIGERIDILVATPGRLIDFIGRGNVNLRDVEVLVLDEADRMLSMGFIPDVRRIIRQTPRTGDRQTLLFSATYSGDILALAEQWTQDPVHVAIESERLTTDSVEQVAYMVAESDKYRIIRNLVVVRELKRVMVFANRRDQTRRLYERLRKDGVKVAMLSGEVTQRKRVSTLEAFRSGSIDVLVATDVAGRGIHVDDISHVINYNLPEDLEDYVHRIGRTGRAGKTGTSISLIGEDDAFLLHSLEELIGHKLPCEHPPEDLLGVASENTGNT</sequence>
<evidence type="ECO:0000256" key="9">
    <source>
        <dbReference type="SAM" id="MobiDB-lite"/>
    </source>
</evidence>
<evidence type="ECO:0000256" key="8">
    <source>
        <dbReference type="PROSITE-ProRule" id="PRU00552"/>
    </source>
</evidence>
<evidence type="ECO:0000259" key="10">
    <source>
        <dbReference type="PROSITE" id="PS51192"/>
    </source>
</evidence>
<dbReference type="CDD" id="cd00268">
    <property type="entry name" value="DEADc"/>
    <property type="match status" value="1"/>
</dbReference>